<sequence>MDRKTRAIYYATPVSVSVLADLVAVSFYSVAAGMRIPNLRCTLHRLIAAMFIFNAMALTSWEVQSLTAPTDTGIPCRVNLFFQVGGFGAENYSALLVCVVLFRSLVLNQPEPSRWGEAGILSITFICFVLGGLVSAHNGGIGFCEESHTGAENQAFAMIVGLGFAFAVSAILVAIIVIYRTSRKTKDIPDSLRVPESGIMASSTSVRRDANLLSMRLIMYPLIMFATGGLALIATVVGTPAIQIVGEIALTLGGLLNALAFFLLDPTARKVSLLILQILNDDSLSASRPLSTISAADLHQKRIMAISPRSAPSNAHLQLSPTELSPHSKRISAISIGERSFVSAASTSVLSAVTSHHLSPYEGSAWAAFIAKRSKTILRWISRT</sequence>
<organism evidence="2 3">
    <name type="scientific">Gonapodya prolifera (strain JEL478)</name>
    <name type="common">Monoblepharis prolifera</name>
    <dbReference type="NCBI Taxonomy" id="1344416"/>
    <lineage>
        <taxon>Eukaryota</taxon>
        <taxon>Fungi</taxon>
        <taxon>Fungi incertae sedis</taxon>
        <taxon>Chytridiomycota</taxon>
        <taxon>Chytridiomycota incertae sedis</taxon>
        <taxon>Monoblepharidomycetes</taxon>
        <taxon>Monoblepharidales</taxon>
        <taxon>Gonapodyaceae</taxon>
        <taxon>Gonapodya</taxon>
    </lineage>
</organism>
<feature type="transmembrane region" description="Helical" evidence="1">
    <location>
        <begin position="81"/>
        <end position="106"/>
    </location>
</feature>
<evidence type="ECO:0000313" key="2">
    <source>
        <dbReference type="EMBL" id="KXS15582.1"/>
    </source>
</evidence>
<feature type="transmembrane region" description="Helical" evidence="1">
    <location>
        <begin position="217"/>
        <end position="238"/>
    </location>
</feature>
<dbReference type="Proteomes" id="UP000070544">
    <property type="component" value="Unassembled WGS sequence"/>
</dbReference>
<name>A0A139AFH6_GONPJ</name>
<evidence type="ECO:0008006" key="4">
    <source>
        <dbReference type="Google" id="ProtNLM"/>
    </source>
</evidence>
<dbReference type="EMBL" id="KQ965761">
    <property type="protein sequence ID" value="KXS15582.1"/>
    <property type="molecule type" value="Genomic_DNA"/>
</dbReference>
<protein>
    <recommendedName>
        <fullName evidence="4">G-protein coupled receptors family 1 profile domain-containing protein</fullName>
    </recommendedName>
</protein>
<dbReference type="AlphaFoldDB" id="A0A139AFH6"/>
<evidence type="ECO:0000313" key="3">
    <source>
        <dbReference type="Proteomes" id="UP000070544"/>
    </source>
</evidence>
<gene>
    <name evidence="2" type="ORF">M427DRAFT_155288</name>
</gene>
<keyword evidence="1" id="KW-0812">Transmembrane</keyword>
<feature type="transmembrane region" description="Helical" evidence="1">
    <location>
        <begin position="43"/>
        <end position="61"/>
    </location>
</feature>
<dbReference type="Gene3D" id="1.20.1070.10">
    <property type="entry name" value="Rhodopsin 7-helix transmembrane proteins"/>
    <property type="match status" value="1"/>
</dbReference>
<feature type="transmembrane region" description="Helical" evidence="1">
    <location>
        <begin position="156"/>
        <end position="179"/>
    </location>
</feature>
<reference evidence="2 3" key="1">
    <citation type="journal article" date="2015" name="Genome Biol. Evol.">
        <title>Phylogenomic analyses indicate that early fungi evolved digesting cell walls of algal ancestors of land plants.</title>
        <authorList>
            <person name="Chang Y."/>
            <person name="Wang S."/>
            <person name="Sekimoto S."/>
            <person name="Aerts A.L."/>
            <person name="Choi C."/>
            <person name="Clum A."/>
            <person name="LaButti K.M."/>
            <person name="Lindquist E.A."/>
            <person name="Yee Ngan C."/>
            <person name="Ohm R.A."/>
            <person name="Salamov A.A."/>
            <person name="Grigoriev I.V."/>
            <person name="Spatafora J.W."/>
            <person name="Berbee M.L."/>
        </authorList>
    </citation>
    <scope>NUCLEOTIDE SEQUENCE [LARGE SCALE GENOMIC DNA]</scope>
    <source>
        <strain evidence="2 3">JEL478</strain>
    </source>
</reference>
<feature type="transmembrane region" description="Helical" evidence="1">
    <location>
        <begin position="244"/>
        <end position="264"/>
    </location>
</feature>
<proteinExistence type="predicted"/>
<feature type="transmembrane region" description="Helical" evidence="1">
    <location>
        <begin position="118"/>
        <end position="136"/>
    </location>
</feature>
<keyword evidence="1" id="KW-1133">Transmembrane helix</keyword>
<evidence type="ECO:0000256" key="1">
    <source>
        <dbReference type="SAM" id="Phobius"/>
    </source>
</evidence>
<keyword evidence="3" id="KW-1185">Reference proteome</keyword>
<keyword evidence="1" id="KW-0472">Membrane</keyword>
<accession>A0A139AFH6</accession>